<dbReference type="OrthoDB" id="9809379at2"/>
<sequence length="589" mass="65470">MISCLIIFNMFFNPFKPDKISYSDFERLGREGKIQEVQIGADTLYIMAKDKDNNVKMYYTERLMDIDLLDDLKSWGVKEYGGVDESKGPLGEILLSWIIPLFIFIGLGKIIGMTLSKGMKNMNPMSMSRSTAKEYNMEKNTGVTFKDVAGQEEAKKSLEEVVDYLHNPKKYREIGAKLPKGLLLVGPPGTGKTLLAKAVAGEAHVPFFSISGSEFVQMFVGMGAARVRDLFSKAKKKAPCIIFIDEVDAIGKARDTGGIGGNDEREQTLNQLLTEMDGFDSSEQPVVILAATNRPEILDKALLRPGRFDRRVIVNKPDFIGRRKILEVHVKKVKLEDNVNLDNIAKMTAGSSGADLANIINEAALRAVRHGKDKVSQRELEESIEAVFAGEAKRDRIMSKEEKISVAYHEAGHALAGALQERTDPVTKITIVPTTMGALGYTLSLPTEEKYLVSKEELEEKIVVMLAGRAAEEVKLNQVSTGASNDIEKATEMARRMITIYGMSDKFDMVGLESPSGRYMDGTPVKNYSSQTGKEIDEEVLSIIKRAHKKAKDILVNNIELLDKVSNLLLEKECLSGDEFYELVKEYRI</sequence>
<keyword evidence="6 15" id="KW-0479">Metal-binding</keyword>
<keyword evidence="19" id="KW-1185">Reference proteome</keyword>
<dbReference type="GO" id="GO:0016887">
    <property type="term" value="F:ATP hydrolysis activity"/>
    <property type="evidence" value="ECO:0007669"/>
    <property type="project" value="UniProtKB-UniRule"/>
</dbReference>
<accession>A0A267MQ19</accession>
<dbReference type="GO" id="GO:0008270">
    <property type="term" value="F:zinc ion binding"/>
    <property type="evidence" value="ECO:0007669"/>
    <property type="project" value="UniProtKB-UniRule"/>
</dbReference>
<keyword evidence="10 15" id="KW-0067">ATP-binding</keyword>
<evidence type="ECO:0000256" key="12">
    <source>
        <dbReference type="ARBA" id="ARBA00023049"/>
    </source>
</evidence>
<keyword evidence="3 15" id="KW-1003">Cell membrane</keyword>
<dbReference type="FunFam" id="1.10.8.60:FF:000001">
    <property type="entry name" value="ATP-dependent zinc metalloprotease FtsH"/>
    <property type="match status" value="1"/>
</dbReference>
<dbReference type="GO" id="GO:0030163">
    <property type="term" value="P:protein catabolic process"/>
    <property type="evidence" value="ECO:0007669"/>
    <property type="project" value="UniProtKB-UniRule"/>
</dbReference>
<dbReference type="SUPFAM" id="SSF140990">
    <property type="entry name" value="FtsH protease domain-like"/>
    <property type="match status" value="1"/>
</dbReference>
<feature type="binding site" evidence="15">
    <location>
        <position position="486"/>
    </location>
    <ligand>
        <name>Zn(2+)</name>
        <dbReference type="ChEBI" id="CHEBI:29105"/>
        <note>catalytic</note>
    </ligand>
</feature>
<dbReference type="Pfam" id="PF17862">
    <property type="entry name" value="AAA_lid_3"/>
    <property type="match status" value="1"/>
</dbReference>
<keyword evidence="9 15" id="KW-0862">Zinc</keyword>
<evidence type="ECO:0000256" key="10">
    <source>
        <dbReference type="ARBA" id="ARBA00022840"/>
    </source>
</evidence>
<dbReference type="PANTHER" id="PTHR43655">
    <property type="entry name" value="ATP-DEPENDENT PROTEASE"/>
    <property type="match status" value="1"/>
</dbReference>
<dbReference type="SMART" id="SM00382">
    <property type="entry name" value="AAA"/>
    <property type="match status" value="1"/>
</dbReference>
<keyword evidence="18" id="KW-0132">Cell division</keyword>
<keyword evidence="5 15" id="KW-0812">Transmembrane</keyword>
<dbReference type="SUPFAM" id="SSF52540">
    <property type="entry name" value="P-loop containing nucleoside triphosphate hydrolases"/>
    <property type="match status" value="1"/>
</dbReference>
<name>A0A267MQ19_9FIRM</name>
<evidence type="ECO:0000256" key="6">
    <source>
        <dbReference type="ARBA" id="ARBA00022723"/>
    </source>
</evidence>
<feature type="binding site" evidence="15">
    <location>
        <position position="409"/>
    </location>
    <ligand>
        <name>Zn(2+)</name>
        <dbReference type="ChEBI" id="CHEBI:29105"/>
        <note>catalytic</note>
    </ligand>
</feature>
<feature type="transmembrane region" description="Helical" evidence="15">
    <location>
        <begin position="94"/>
        <end position="115"/>
    </location>
</feature>
<evidence type="ECO:0000256" key="13">
    <source>
        <dbReference type="ARBA" id="ARBA00023136"/>
    </source>
</evidence>
<dbReference type="InterPro" id="IPR037219">
    <property type="entry name" value="Peptidase_M41-like"/>
</dbReference>
<evidence type="ECO:0000256" key="7">
    <source>
        <dbReference type="ARBA" id="ARBA00022741"/>
    </source>
</evidence>
<feature type="binding site" evidence="15">
    <location>
        <position position="413"/>
    </location>
    <ligand>
        <name>Zn(2+)</name>
        <dbReference type="ChEBI" id="CHEBI:29105"/>
        <note>catalytic</note>
    </ligand>
</feature>
<dbReference type="HAMAP" id="MF_01458">
    <property type="entry name" value="FtsH"/>
    <property type="match status" value="1"/>
</dbReference>
<organism evidence="18 19">
    <name type="scientific">Anaeromicrobium sediminis</name>
    <dbReference type="NCBI Taxonomy" id="1478221"/>
    <lineage>
        <taxon>Bacteria</taxon>
        <taxon>Bacillati</taxon>
        <taxon>Bacillota</taxon>
        <taxon>Clostridia</taxon>
        <taxon>Peptostreptococcales</taxon>
        <taxon>Thermotaleaceae</taxon>
        <taxon>Anaeromicrobium</taxon>
    </lineage>
</organism>
<dbReference type="InterPro" id="IPR003960">
    <property type="entry name" value="ATPase_AAA_CS"/>
</dbReference>
<evidence type="ECO:0000256" key="8">
    <source>
        <dbReference type="ARBA" id="ARBA00022801"/>
    </source>
</evidence>
<feature type="binding site" evidence="15">
    <location>
        <begin position="186"/>
        <end position="193"/>
    </location>
    <ligand>
        <name>ATP</name>
        <dbReference type="ChEBI" id="CHEBI:30616"/>
    </ligand>
</feature>
<dbReference type="Pfam" id="PF00004">
    <property type="entry name" value="AAA"/>
    <property type="match status" value="1"/>
</dbReference>
<proteinExistence type="inferred from homology"/>
<evidence type="ECO:0000259" key="17">
    <source>
        <dbReference type="SMART" id="SM00382"/>
    </source>
</evidence>
<dbReference type="EC" id="3.4.24.-" evidence="15"/>
<evidence type="ECO:0000256" key="4">
    <source>
        <dbReference type="ARBA" id="ARBA00022670"/>
    </source>
</evidence>
<comment type="caution">
    <text evidence="15">Lacks conserved residue(s) required for the propagation of feature annotation.</text>
</comment>
<keyword evidence="18" id="KW-0131">Cell cycle</keyword>
<dbReference type="CDD" id="cd19501">
    <property type="entry name" value="RecA-like_FtsH"/>
    <property type="match status" value="1"/>
</dbReference>
<dbReference type="InterPro" id="IPR041569">
    <property type="entry name" value="AAA_lid_3"/>
</dbReference>
<evidence type="ECO:0000256" key="1">
    <source>
        <dbReference type="ARBA" id="ARBA00004370"/>
    </source>
</evidence>
<dbReference type="PANTHER" id="PTHR43655:SF2">
    <property type="entry name" value="AFG3 LIKE MATRIX AAA PEPTIDASE SUBUNIT 2, ISOFORM A"/>
    <property type="match status" value="1"/>
</dbReference>
<dbReference type="NCBIfam" id="TIGR01241">
    <property type="entry name" value="FtsH_fam"/>
    <property type="match status" value="1"/>
</dbReference>
<feature type="active site" evidence="15">
    <location>
        <position position="410"/>
    </location>
</feature>
<dbReference type="InterPro" id="IPR027417">
    <property type="entry name" value="P-loop_NTPase"/>
</dbReference>
<keyword evidence="4 15" id="KW-0645">Protease</keyword>
<dbReference type="InterPro" id="IPR003593">
    <property type="entry name" value="AAA+_ATPase"/>
</dbReference>
<keyword evidence="13 15" id="KW-0472">Membrane</keyword>
<evidence type="ECO:0000313" key="18">
    <source>
        <dbReference type="EMBL" id="PAB60830.1"/>
    </source>
</evidence>
<dbReference type="InterPro" id="IPR005936">
    <property type="entry name" value="FtsH"/>
</dbReference>
<evidence type="ECO:0000256" key="9">
    <source>
        <dbReference type="ARBA" id="ARBA00022833"/>
    </source>
</evidence>
<comment type="cofactor">
    <cofactor evidence="15">
        <name>Zn(2+)</name>
        <dbReference type="ChEBI" id="CHEBI:29105"/>
    </cofactor>
    <text evidence="15">Binds 1 zinc ion per subunit.</text>
</comment>
<dbReference type="InterPro" id="IPR000642">
    <property type="entry name" value="Peptidase_M41"/>
</dbReference>
<comment type="subunit">
    <text evidence="15">Homohexamer.</text>
</comment>
<comment type="similarity">
    <text evidence="14 15">In the central section; belongs to the AAA ATPase family.</text>
</comment>
<comment type="subcellular location">
    <subcellularLocation>
        <location evidence="15">Cell membrane</location>
        <topology evidence="15">Multi-pass membrane protein</topology>
        <orientation evidence="15">Cytoplasmic side</orientation>
    </subcellularLocation>
    <subcellularLocation>
        <location evidence="1">Membrane</location>
    </subcellularLocation>
</comment>
<dbReference type="EMBL" id="NIBG01000002">
    <property type="protein sequence ID" value="PAB60830.1"/>
    <property type="molecule type" value="Genomic_DNA"/>
</dbReference>
<dbReference type="Gene3D" id="1.10.8.60">
    <property type="match status" value="1"/>
</dbReference>
<evidence type="ECO:0000256" key="5">
    <source>
        <dbReference type="ARBA" id="ARBA00022692"/>
    </source>
</evidence>
<dbReference type="Pfam" id="PF01434">
    <property type="entry name" value="Peptidase_M41"/>
    <property type="match status" value="1"/>
</dbReference>
<evidence type="ECO:0000256" key="2">
    <source>
        <dbReference type="ARBA" id="ARBA00010044"/>
    </source>
</evidence>
<comment type="function">
    <text evidence="15">Acts as a processive, ATP-dependent zinc metallopeptidase for both cytoplasmic and membrane proteins. Plays a role in the quality control of integral membrane proteins.</text>
</comment>
<dbReference type="FunFam" id="3.40.50.300:FF:000001">
    <property type="entry name" value="ATP-dependent zinc metalloprotease FtsH"/>
    <property type="match status" value="1"/>
</dbReference>
<gene>
    <name evidence="15" type="primary">ftsH</name>
    <name evidence="18" type="ORF">CCE28_03305</name>
</gene>
<dbReference type="GO" id="GO:0005524">
    <property type="term" value="F:ATP binding"/>
    <property type="evidence" value="ECO:0007669"/>
    <property type="project" value="UniProtKB-UniRule"/>
</dbReference>
<dbReference type="PROSITE" id="PS00674">
    <property type="entry name" value="AAA"/>
    <property type="match status" value="1"/>
</dbReference>
<comment type="caution">
    <text evidence="18">The sequence shown here is derived from an EMBL/GenBank/DDBJ whole genome shotgun (WGS) entry which is preliminary data.</text>
</comment>
<keyword evidence="12 15" id="KW-0482">Metalloprotease</keyword>
<evidence type="ECO:0000256" key="3">
    <source>
        <dbReference type="ARBA" id="ARBA00022475"/>
    </source>
</evidence>
<dbReference type="Gene3D" id="3.40.50.300">
    <property type="entry name" value="P-loop containing nucleotide triphosphate hydrolases"/>
    <property type="match status" value="1"/>
</dbReference>
<evidence type="ECO:0000256" key="16">
    <source>
        <dbReference type="RuleBase" id="RU003651"/>
    </source>
</evidence>
<dbReference type="GO" id="GO:0006508">
    <property type="term" value="P:proteolysis"/>
    <property type="evidence" value="ECO:0007669"/>
    <property type="project" value="UniProtKB-KW"/>
</dbReference>
<comment type="similarity">
    <text evidence="16">Belongs to the AAA ATPase family.</text>
</comment>
<evidence type="ECO:0000256" key="11">
    <source>
        <dbReference type="ARBA" id="ARBA00022989"/>
    </source>
</evidence>
<evidence type="ECO:0000256" key="15">
    <source>
        <dbReference type="HAMAP-Rule" id="MF_01458"/>
    </source>
</evidence>
<comment type="similarity">
    <text evidence="2 15">In the C-terminal section; belongs to the peptidase M41 family.</text>
</comment>
<feature type="domain" description="AAA+ ATPase" evidence="17">
    <location>
        <begin position="178"/>
        <end position="318"/>
    </location>
</feature>
<dbReference type="GO" id="GO:0004176">
    <property type="term" value="F:ATP-dependent peptidase activity"/>
    <property type="evidence" value="ECO:0007669"/>
    <property type="project" value="InterPro"/>
</dbReference>
<evidence type="ECO:0000313" key="19">
    <source>
        <dbReference type="Proteomes" id="UP000216024"/>
    </source>
</evidence>
<dbReference type="GO" id="GO:0005886">
    <property type="term" value="C:plasma membrane"/>
    <property type="evidence" value="ECO:0007669"/>
    <property type="project" value="UniProtKB-SubCell"/>
</dbReference>
<keyword evidence="11 15" id="KW-1133">Transmembrane helix</keyword>
<dbReference type="Gene3D" id="1.20.58.760">
    <property type="entry name" value="Peptidase M41"/>
    <property type="match status" value="1"/>
</dbReference>
<dbReference type="AlphaFoldDB" id="A0A267MQ19"/>
<keyword evidence="8 15" id="KW-0378">Hydrolase</keyword>
<evidence type="ECO:0000256" key="14">
    <source>
        <dbReference type="ARBA" id="ARBA00061570"/>
    </source>
</evidence>
<dbReference type="InterPro" id="IPR003959">
    <property type="entry name" value="ATPase_AAA_core"/>
</dbReference>
<reference evidence="18 19" key="1">
    <citation type="submission" date="2017-06" db="EMBL/GenBank/DDBJ databases">
        <title>Draft genome sequence of anaerobic fermentative bacterium Anaeromicrobium sediminis DY2726D isolated from West Pacific Ocean sediments.</title>
        <authorList>
            <person name="Zeng X."/>
        </authorList>
    </citation>
    <scope>NUCLEOTIDE SEQUENCE [LARGE SCALE GENOMIC DNA]</scope>
    <source>
        <strain evidence="18 19">DY2726D</strain>
    </source>
</reference>
<protein>
    <recommendedName>
        <fullName evidence="15">ATP-dependent zinc metalloprotease FtsH</fullName>
        <ecNumber evidence="15">3.4.24.-</ecNumber>
    </recommendedName>
</protein>
<dbReference type="InterPro" id="IPR050928">
    <property type="entry name" value="ATP-dep_Zn_Metalloprotease"/>
</dbReference>
<keyword evidence="7 15" id="KW-0547">Nucleotide-binding</keyword>
<dbReference type="GO" id="GO:0051301">
    <property type="term" value="P:cell division"/>
    <property type="evidence" value="ECO:0007669"/>
    <property type="project" value="UniProtKB-KW"/>
</dbReference>
<dbReference type="GO" id="GO:0004222">
    <property type="term" value="F:metalloendopeptidase activity"/>
    <property type="evidence" value="ECO:0007669"/>
    <property type="project" value="InterPro"/>
</dbReference>
<dbReference type="FunFam" id="1.20.58.760:FF:000001">
    <property type="entry name" value="ATP-dependent zinc metalloprotease FtsH"/>
    <property type="match status" value="1"/>
</dbReference>
<dbReference type="Proteomes" id="UP000216024">
    <property type="component" value="Unassembled WGS sequence"/>
</dbReference>